<name>A0A3M5TB45_9PSED</name>
<evidence type="ECO:0000313" key="1">
    <source>
        <dbReference type="EMBL" id="RMU30766.1"/>
    </source>
</evidence>
<dbReference type="Proteomes" id="UP000281514">
    <property type="component" value="Unassembled WGS sequence"/>
</dbReference>
<organism evidence="1 2">
    <name type="scientific">Pseudomonas avellanae</name>
    <dbReference type="NCBI Taxonomy" id="46257"/>
    <lineage>
        <taxon>Bacteria</taxon>
        <taxon>Pseudomonadati</taxon>
        <taxon>Pseudomonadota</taxon>
        <taxon>Gammaproteobacteria</taxon>
        <taxon>Pseudomonadales</taxon>
        <taxon>Pseudomonadaceae</taxon>
        <taxon>Pseudomonas</taxon>
    </lineage>
</organism>
<protein>
    <submittedName>
        <fullName evidence="1">Uncharacterized protein</fullName>
    </submittedName>
</protein>
<dbReference type="EMBL" id="RBTX01000426">
    <property type="protein sequence ID" value="RMU30766.1"/>
    <property type="molecule type" value="Genomic_DNA"/>
</dbReference>
<evidence type="ECO:0000313" key="2">
    <source>
        <dbReference type="Proteomes" id="UP000281514"/>
    </source>
</evidence>
<reference evidence="1 2" key="1">
    <citation type="submission" date="2018-08" db="EMBL/GenBank/DDBJ databases">
        <title>Recombination of ecologically and evolutionarily significant loci maintains genetic cohesion in the Pseudomonas syringae species complex.</title>
        <authorList>
            <person name="Dillon M."/>
            <person name="Thakur S."/>
            <person name="Almeida R.N.D."/>
            <person name="Weir B.S."/>
            <person name="Guttman D.S."/>
        </authorList>
    </citation>
    <scope>NUCLEOTIDE SEQUENCE [LARGE SCALE GENOMIC DNA]</scope>
    <source>
        <strain evidence="1 2">ICMP 9749</strain>
    </source>
</reference>
<dbReference type="AlphaFoldDB" id="A0A3M5TB45"/>
<accession>A0A3M5TB45</accession>
<gene>
    <name evidence="1" type="ORF">ALP32_200030</name>
</gene>
<sequence length="72" mass="7934">MSAVLTVRFFPNSAGFPTMYNLTPLNPLSSLDSISIARLSSYRRFFNPASDSDPQITLDASQPHFAIIVTVK</sequence>
<proteinExistence type="predicted"/>
<comment type="caution">
    <text evidence="1">The sequence shown here is derived from an EMBL/GenBank/DDBJ whole genome shotgun (WGS) entry which is preliminary data.</text>
</comment>